<name>A0AAV9SCM0_9TELE</name>
<proteinExistence type="predicted"/>
<sequence length="171" mass="18405">MPGYSPKQRSPMTLGGSPQRAAAPELGAVRENRGQASKRSPLPTAYNTEIHQISQDRRDYEVPGKCTQPRDTNCQPGHNPNPSNSLPTSDPIVSQPCHSQPNKPQPSQPLAYSSSQGHRKGTPHVAHRQPLHRESEKPPSRPDPAPNLVTPDRTGGHSGPRPNPISGLAAP</sequence>
<feature type="compositionally biased region" description="Basic residues" evidence="1">
    <location>
        <begin position="117"/>
        <end position="130"/>
    </location>
</feature>
<feature type="region of interest" description="Disordered" evidence="1">
    <location>
        <begin position="1"/>
        <end position="171"/>
    </location>
</feature>
<evidence type="ECO:0000256" key="1">
    <source>
        <dbReference type="SAM" id="MobiDB-lite"/>
    </source>
</evidence>
<organism evidence="2 3">
    <name type="scientific">Crenichthys baileyi</name>
    <name type="common">White River springfish</name>
    <dbReference type="NCBI Taxonomy" id="28760"/>
    <lineage>
        <taxon>Eukaryota</taxon>
        <taxon>Metazoa</taxon>
        <taxon>Chordata</taxon>
        <taxon>Craniata</taxon>
        <taxon>Vertebrata</taxon>
        <taxon>Euteleostomi</taxon>
        <taxon>Actinopterygii</taxon>
        <taxon>Neopterygii</taxon>
        <taxon>Teleostei</taxon>
        <taxon>Neoteleostei</taxon>
        <taxon>Acanthomorphata</taxon>
        <taxon>Ovalentaria</taxon>
        <taxon>Atherinomorphae</taxon>
        <taxon>Cyprinodontiformes</taxon>
        <taxon>Goodeidae</taxon>
        <taxon>Crenichthys</taxon>
    </lineage>
</organism>
<gene>
    <name evidence="2" type="ORF">CRENBAI_015958</name>
</gene>
<evidence type="ECO:0000313" key="3">
    <source>
        <dbReference type="Proteomes" id="UP001311232"/>
    </source>
</evidence>
<reference evidence="2 3" key="1">
    <citation type="submission" date="2021-06" db="EMBL/GenBank/DDBJ databases">
        <authorList>
            <person name="Palmer J.M."/>
        </authorList>
    </citation>
    <scope>NUCLEOTIDE SEQUENCE [LARGE SCALE GENOMIC DNA]</scope>
    <source>
        <strain evidence="2 3">MEX-2019</strain>
        <tissue evidence="2">Muscle</tissue>
    </source>
</reference>
<feature type="compositionally biased region" description="Polar residues" evidence="1">
    <location>
        <begin position="69"/>
        <end position="102"/>
    </location>
</feature>
<dbReference type="AlphaFoldDB" id="A0AAV9SCM0"/>
<accession>A0AAV9SCM0</accession>
<comment type="caution">
    <text evidence="2">The sequence shown here is derived from an EMBL/GenBank/DDBJ whole genome shotgun (WGS) entry which is preliminary data.</text>
</comment>
<feature type="compositionally biased region" description="Basic and acidic residues" evidence="1">
    <location>
        <begin position="131"/>
        <end position="140"/>
    </location>
</feature>
<dbReference type="EMBL" id="JAHHUM010000612">
    <property type="protein sequence ID" value="KAK5618587.1"/>
    <property type="molecule type" value="Genomic_DNA"/>
</dbReference>
<keyword evidence="3" id="KW-1185">Reference proteome</keyword>
<dbReference type="Proteomes" id="UP001311232">
    <property type="component" value="Unassembled WGS sequence"/>
</dbReference>
<protein>
    <submittedName>
        <fullName evidence="2">Uncharacterized protein</fullName>
    </submittedName>
</protein>
<evidence type="ECO:0000313" key="2">
    <source>
        <dbReference type="EMBL" id="KAK5618587.1"/>
    </source>
</evidence>